<gene>
    <name evidence="3" type="ORF">NSCI0253_LOCUS25811</name>
</gene>
<keyword evidence="1" id="KW-0862">Zinc</keyword>
<protein>
    <recommendedName>
        <fullName evidence="2">SWIM-type domain-containing protein</fullName>
    </recommendedName>
</protein>
<dbReference type="PANTHER" id="PTHR28498:SF1">
    <property type="entry name" value="ZINC FINGER SWIM DOMAIN-CONTAINING PROTEIN 7"/>
    <property type="match status" value="1"/>
</dbReference>
<organism evidence="3">
    <name type="scientific">Noctiluca scintillans</name>
    <name type="common">Sea sparkle</name>
    <name type="synonym">Red tide dinoflagellate</name>
    <dbReference type="NCBI Taxonomy" id="2966"/>
    <lineage>
        <taxon>Eukaryota</taxon>
        <taxon>Sar</taxon>
        <taxon>Alveolata</taxon>
        <taxon>Dinophyceae</taxon>
        <taxon>Noctilucales</taxon>
        <taxon>Noctilucaceae</taxon>
        <taxon>Noctiluca</taxon>
    </lineage>
</organism>
<feature type="domain" description="SWIM-type" evidence="2">
    <location>
        <begin position="74"/>
        <end position="119"/>
    </location>
</feature>
<dbReference type="PANTHER" id="PTHR28498">
    <property type="entry name" value="ZINC FINGER SWIM DOMAIN-CONTAINING PROTEIN 7"/>
    <property type="match status" value="1"/>
</dbReference>
<dbReference type="GO" id="GO:0000724">
    <property type="term" value="P:double-strand break repair via homologous recombination"/>
    <property type="evidence" value="ECO:0007669"/>
    <property type="project" value="TreeGrafter"/>
</dbReference>
<proteinExistence type="predicted"/>
<name>A0A7S1F9R1_NOCSC</name>
<keyword evidence="1" id="KW-0479">Metal-binding</keyword>
<dbReference type="InterPro" id="IPR007527">
    <property type="entry name" value="Znf_SWIM"/>
</dbReference>
<dbReference type="EMBL" id="HBFQ01036618">
    <property type="protein sequence ID" value="CAD8851461.1"/>
    <property type="molecule type" value="Transcribed_RNA"/>
</dbReference>
<evidence type="ECO:0000256" key="1">
    <source>
        <dbReference type="PROSITE-ProRule" id="PRU00325"/>
    </source>
</evidence>
<evidence type="ECO:0000259" key="2">
    <source>
        <dbReference type="PROSITE" id="PS50966"/>
    </source>
</evidence>
<reference evidence="3" key="1">
    <citation type="submission" date="2021-01" db="EMBL/GenBank/DDBJ databases">
        <authorList>
            <person name="Corre E."/>
            <person name="Pelletier E."/>
            <person name="Niang G."/>
            <person name="Scheremetjew M."/>
            <person name="Finn R."/>
            <person name="Kale V."/>
            <person name="Holt S."/>
            <person name="Cochrane G."/>
            <person name="Meng A."/>
            <person name="Brown T."/>
            <person name="Cohen L."/>
        </authorList>
    </citation>
    <scope>NUCLEOTIDE SEQUENCE</scope>
</reference>
<sequence>MAADVSSQVCRMVALQDLLGAFPNQSGETGDASTASILVGLSTLVPDEVLQHALQIVDTNGVTCVQSETGRKVFEVRGTKTSHVVLMHGCYCTCLSFSRHVLGGGLCCKHWLAAQLARRGGRGIGSVSMLDDGDFVEWLRQRVTGPSFSSTW</sequence>
<accession>A0A7S1F9R1</accession>
<dbReference type="GO" id="GO:0097196">
    <property type="term" value="C:Shu complex"/>
    <property type="evidence" value="ECO:0007669"/>
    <property type="project" value="TreeGrafter"/>
</dbReference>
<evidence type="ECO:0000313" key="3">
    <source>
        <dbReference type="EMBL" id="CAD8851461.1"/>
    </source>
</evidence>
<dbReference type="PROSITE" id="PS50966">
    <property type="entry name" value="ZF_SWIM"/>
    <property type="match status" value="1"/>
</dbReference>
<dbReference type="GO" id="GO:0008270">
    <property type="term" value="F:zinc ion binding"/>
    <property type="evidence" value="ECO:0007669"/>
    <property type="project" value="UniProtKB-KW"/>
</dbReference>
<keyword evidence="1" id="KW-0863">Zinc-finger</keyword>
<dbReference type="AlphaFoldDB" id="A0A7S1F9R1"/>